<dbReference type="EMBL" id="CM055103">
    <property type="protein sequence ID" value="KAJ7537208.1"/>
    <property type="molecule type" value="Genomic_DNA"/>
</dbReference>
<reference evidence="2" key="1">
    <citation type="journal article" date="2024" name="Proc. Natl. Acad. Sci. U.S.A.">
        <title>Extraordinary preservation of gene collinearity over three hundred million years revealed in homosporous lycophytes.</title>
        <authorList>
            <person name="Li C."/>
            <person name="Wickell D."/>
            <person name="Kuo L.Y."/>
            <person name="Chen X."/>
            <person name="Nie B."/>
            <person name="Liao X."/>
            <person name="Peng D."/>
            <person name="Ji J."/>
            <person name="Jenkins J."/>
            <person name="Williams M."/>
            <person name="Shu S."/>
            <person name="Plott C."/>
            <person name="Barry K."/>
            <person name="Rajasekar S."/>
            <person name="Grimwood J."/>
            <person name="Han X."/>
            <person name="Sun S."/>
            <person name="Hou Z."/>
            <person name="He W."/>
            <person name="Dai G."/>
            <person name="Sun C."/>
            <person name="Schmutz J."/>
            <person name="Leebens-Mack J.H."/>
            <person name="Li F.W."/>
            <person name="Wang L."/>
        </authorList>
    </citation>
    <scope>NUCLEOTIDE SEQUENCE [LARGE SCALE GENOMIC DNA]</scope>
    <source>
        <strain evidence="2">cv. PW_Plant_1</strain>
    </source>
</reference>
<gene>
    <name evidence="1" type="ORF">O6H91_12G102500</name>
</gene>
<proteinExistence type="predicted"/>
<evidence type="ECO:0000313" key="1">
    <source>
        <dbReference type="EMBL" id="KAJ7537208.1"/>
    </source>
</evidence>
<protein>
    <submittedName>
        <fullName evidence="1">Uncharacterized protein</fullName>
    </submittedName>
</protein>
<keyword evidence="2" id="KW-1185">Reference proteome</keyword>
<dbReference type="Proteomes" id="UP001162992">
    <property type="component" value="Chromosome 12"/>
</dbReference>
<comment type="caution">
    <text evidence="1">The sequence shown here is derived from an EMBL/GenBank/DDBJ whole genome shotgun (WGS) entry which is preliminary data.</text>
</comment>
<evidence type="ECO:0000313" key="2">
    <source>
        <dbReference type="Proteomes" id="UP001162992"/>
    </source>
</evidence>
<accession>A0ACC2C586</accession>
<sequence>MTKGLDQFIQDFHEYLTPLYCEIPPKIQMLMFTDGLPKNYQVNVRRNQPNTLENVIRAATNFDDTPKPPKNHHPNEQKKGFQFKRKDKKVTYEASSNPNSKKPKHHFNKHQNGKKDLAEARKKNLCFKCNGEGHLARDCVKNKASTSCIISQSNEMDTCFLSSMFYGPNDLIWNKGKIGGRVVNVLFDRVPLIIL</sequence>
<name>A0ACC2C586_DIPCM</name>
<organism evidence="1 2">
    <name type="scientific">Diphasiastrum complanatum</name>
    <name type="common">Issler's clubmoss</name>
    <name type="synonym">Lycopodium complanatum</name>
    <dbReference type="NCBI Taxonomy" id="34168"/>
    <lineage>
        <taxon>Eukaryota</taxon>
        <taxon>Viridiplantae</taxon>
        <taxon>Streptophyta</taxon>
        <taxon>Embryophyta</taxon>
        <taxon>Tracheophyta</taxon>
        <taxon>Lycopodiopsida</taxon>
        <taxon>Lycopodiales</taxon>
        <taxon>Lycopodiaceae</taxon>
        <taxon>Lycopodioideae</taxon>
        <taxon>Diphasiastrum</taxon>
    </lineage>
</organism>